<feature type="region of interest" description="Disordered" evidence="1">
    <location>
        <begin position="107"/>
        <end position="173"/>
    </location>
</feature>
<comment type="caution">
    <text evidence="3">The sequence shown here is derived from an EMBL/GenBank/DDBJ whole genome shotgun (WGS) entry which is preliminary data.</text>
</comment>
<accession>A0AAD3HIT5</accession>
<dbReference type="AlphaFoldDB" id="A0AAD3HIT5"/>
<proteinExistence type="predicted"/>
<evidence type="ECO:0000256" key="1">
    <source>
        <dbReference type="SAM" id="MobiDB-lite"/>
    </source>
</evidence>
<feature type="chain" id="PRO_5042040992" evidence="2">
    <location>
        <begin position="19"/>
        <end position="173"/>
    </location>
</feature>
<evidence type="ECO:0000313" key="4">
    <source>
        <dbReference type="Proteomes" id="UP001054857"/>
    </source>
</evidence>
<sequence>MRRFVVCLLLVLLRCTLAAVALPVITGYSRGLNGKTFNGISPASHATRAKLSEETTGSYLDFLATECDSYLFCLCFTFDKTGTSGSYWDQAYGVNANMVDDPSTYLYYKDSPPSSPPPNLAPPSPPPSPAPPSPPSPPPSPPSTPPPPLPPSPPPTPSPPSPSPPSPSPPSPP</sequence>
<feature type="signal peptide" evidence="2">
    <location>
        <begin position="1"/>
        <end position="18"/>
    </location>
</feature>
<keyword evidence="2" id="KW-0732">Signal</keyword>
<reference evidence="3 4" key="1">
    <citation type="journal article" date="2021" name="Sci. Rep.">
        <title>Genome sequencing of the multicellular alga Astrephomene provides insights into convergent evolution of germ-soma differentiation.</title>
        <authorList>
            <person name="Yamashita S."/>
            <person name="Yamamoto K."/>
            <person name="Matsuzaki R."/>
            <person name="Suzuki S."/>
            <person name="Yamaguchi H."/>
            <person name="Hirooka S."/>
            <person name="Minakuchi Y."/>
            <person name="Miyagishima S."/>
            <person name="Kawachi M."/>
            <person name="Toyoda A."/>
            <person name="Nozaki H."/>
        </authorList>
    </citation>
    <scope>NUCLEOTIDE SEQUENCE [LARGE SCALE GENOMIC DNA]</scope>
    <source>
        <strain evidence="3 4">NIES-4017</strain>
    </source>
</reference>
<feature type="non-terminal residue" evidence="3">
    <location>
        <position position="1"/>
    </location>
</feature>
<dbReference type="PRINTS" id="PR01217">
    <property type="entry name" value="PRICHEXTENSN"/>
</dbReference>
<evidence type="ECO:0000313" key="3">
    <source>
        <dbReference type="EMBL" id="GFR42427.1"/>
    </source>
</evidence>
<dbReference type="Proteomes" id="UP001054857">
    <property type="component" value="Unassembled WGS sequence"/>
</dbReference>
<organism evidence="3 4">
    <name type="scientific">Astrephomene gubernaculifera</name>
    <dbReference type="NCBI Taxonomy" id="47775"/>
    <lineage>
        <taxon>Eukaryota</taxon>
        <taxon>Viridiplantae</taxon>
        <taxon>Chlorophyta</taxon>
        <taxon>core chlorophytes</taxon>
        <taxon>Chlorophyceae</taxon>
        <taxon>CS clade</taxon>
        <taxon>Chlamydomonadales</taxon>
        <taxon>Astrephomenaceae</taxon>
        <taxon>Astrephomene</taxon>
    </lineage>
</organism>
<feature type="compositionally biased region" description="Pro residues" evidence="1">
    <location>
        <begin position="113"/>
        <end position="173"/>
    </location>
</feature>
<protein>
    <submittedName>
        <fullName evidence="3">Uncharacterized protein</fullName>
    </submittedName>
</protein>
<keyword evidence="4" id="KW-1185">Reference proteome</keyword>
<evidence type="ECO:0000256" key="2">
    <source>
        <dbReference type="SAM" id="SignalP"/>
    </source>
</evidence>
<gene>
    <name evidence="3" type="ORF">Agub_g3331</name>
</gene>
<name>A0AAD3HIT5_9CHLO</name>
<dbReference type="EMBL" id="BMAR01000003">
    <property type="protein sequence ID" value="GFR42427.1"/>
    <property type="molecule type" value="Genomic_DNA"/>
</dbReference>